<comment type="similarity">
    <text evidence="2">Belongs to the granulin family.</text>
</comment>
<evidence type="ECO:0000256" key="5">
    <source>
        <dbReference type="PIRSR" id="PIRSR639036-50"/>
    </source>
</evidence>
<comment type="caution">
    <text evidence="9">The sequence shown here is derived from an EMBL/GenBank/DDBJ whole genome shotgun (WGS) entry which is preliminary data.</text>
</comment>
<dbReference type="InterPro" id="IPR000118">
    <property type="entry name" value="Granulin"/>
</dbReference>
<evidence type="ECO:0000256" key="7">
    <source>
        <dbReference type="SAM" id="SignalP"/>
    </source>
</evidence>
<dbReference type="FunFam" id="2.10.25.160:FF:000001">
    <property type="entry name" value="Granulin precursor"/>
    <property type="match status" value="4"/>
</dbReference>
<keyword evidence="3" id="KW-0964">Secreted</keyword>
<evidence type="ECO:0000313" key="10">
    <source>
        <dbReference type="Proteomes" id="UP000242450"/>
    </source>
</evidence>
<keyword evidence="10" id="KW-1185">Reference proteome</keyword>
<protein>
    <recommendedName>
        <fullName evidence="8">Granulins domain-containing protein</fullName>
    </recommendedName>
</protein>
<dbReference type="PANTHER" id="PTHR12274">
    <property type="entry name" value="GRANULIN"/>
    <property type="match status" value="1"/>
</dbReference>
<feature type="domain" description="Granulins" evidence="8">
    <location>
        <begin position="158"/>
        <end position="171"/>
    </location>
</feature>
<proteinExistence type="inferred from homology"/>
<feature type="domain" description="Granulins" evidence="8">
    <location>
        <begin position="469"/>
        <end position="482"/>
    </location>
</feature>
<feature type="disulfide bond" evidence="5">
    <location>
        <begin position="278"/>
        <end position="290"/>
    </location>
</feature>
<dbReference type="Pfam" id="PF00396">
    <property type="entry name" value="Granulin"/>
    <property type="match status" value="6"/>
</dbReference>
<reference evidence="9 10" key="1">
    <citation type="journal article" date="2018" name="Mol. Genet. Genomics">
        <title>The red deer Cervus elaphus genome CerEla1.0: sequencing, annotating, genes, and chromosomes.</title>
        <authorList>
            <person name="Bana N.A."/>
            <person name="Nyiri A."/>
            <person name="Nagy J."/>
            <person name="Frank K."/>
            <person name="Nagy T."/>
            <person name="Steger V."/>
            <person name="Schiller M."/>
            <person name="Lakatos P."/>
            <person name="Sugar L."/>
            <person name="Horn P."/>
            <person name="Barta E."/>
            <person name="Orosz L."/>
        </authorList>
    </citation>
    <scope>NUCLEOTIDE SEQUENCE [LARGE SCALE GENOMIC DNA]</scope>
    <source>
        <strain evidence="9">Hungarian</strain>
    </source>
</reference>
<dbReference type="Proteomes" id="UP000242450">
    <property type="component" value="Chromosome 5"/>
</dbReference>
<dbReference type="PROSITE" id="PS00799">
    <property type="entry name" value="GRANULINS"/>
    <property type="match status" value="5"/>
</dbReference>
<evidence type="ECO:0000256" key="3">
    <source>
        <dbReference type="ARBA" id="ARBA00022525"/>
    </source>
</evidence>
<dbReference type="FunFam" id="2.10.25.160:FF:000003">
    <property type="entry name" value="Progranulin"/>
    <property type="match status" value="1"/>
</dbReference>
<feature type="region of interest" description="Disordered" evidence="6">
    <location>
        <begin position="563"/>
        <end position="586"/>
    </location>
</feature>
<feature type="disulfide bond" evidence="5">
    <location>
        <begin position="309"/>
        <end position="322"/>
    </location>
</feature>
<dbReference type="SMART" id="SM00277">
    <property type="entry name" value="GRAN"/>
    <property type="match status" value="6"/>
</dbReference>
<evidence type="ECO:0000313" key="9">
    <source>
        <dbReference type="EMBL" id="OWK15047.1"/>
    </source>
</evidence>
<feature type="disulfide bond" evidence="5">
    <location>
        <begin position="133"/>
        <end position="149"/>
    </location>
</feature>
<evidence type="ECO:0000259" key="8">
    <source>
        <dbReference type="PROSITE" id="PS00799"/>
    </source>
</evidence>
<dbReference type="OrthoDB" id="5854875at2759"/>
<keyword evidence="4 5" id="KW-1015">Disulfide bond</keyword>
<feature type="signal peptide" evidence="7">
    <location>
        <begin position="1"/>
        <end position="17"/>
    </location>
</feature>
<dbReference type="AlphaFoldDB" id="A0A212D9W8"/>
<feature type="disulfide bond" evidence="5">
    <location>
        <begin position="291"/>
        <end position="308"/>
    </location>
</feature>
<dbReference type="Gene3D" id="2.10.25.160">
    <property type="entry name" value="Granulin"/>
    <property type="match status" value="7"/>
</dbReference>
<feature type="disulfide bond" evidence="5">
    <location>
        <begin position="284"/>
        <end position="300"/>
    </location>
</feature>
<dbReference type="InterPro" id="IPR039036">
    <property type="entry name" value="Granulin_fam"/>
</dbReference>
<feature type="domain" description="Granulins" evidence="8">
    <location>
        <begin position="309"/>
        <end position="322"/>
    </location>
</feature>
<dbReference type="InterPro" id="IPR037277">
    <property type="entry name" value="Granulin_sf"/>
</dbReference>
<name>A0A212D9W8_CEREH</name>
<feature type="disulfide bond" evidence="5">
    <location>
        <begin position="360"/>
        <end position="372"/>
    </location>
</feature>
<accession>A0A212D9W8</accession>
<feature type="non-terminal residue" evidence="9">
    <location>
        <position position="586"/>
    </location>
</feature>
<dbReference type="EMBL" id="MKHE01000005">
    <property type="protein sequence ID" value="OWK15047.1"/>
    <property type="molecule type" value="Genomic_DNA"/>
</dbReference>
<organism evidence="9 10">
    <name type="scientific">Cervus elaphus hippelaphus</name>
    <name type="common">European red deer</name>
    <dbReference type="NCBI Taxonomy" id="46360"/>
    <lineage>
        <taxon>Eukaryota</taxon>
        <taxon>Metazoa</taxon>
        <taxon>Chordata</taxon>
        <taxon>Craniata</taxon>
        <taxon>Vertebrata</taxon>
        <taxon>Euteleostomi</taxon>
        <taxon>Mammalia</taxon>
        <taxon>Eutheria</taxon>
        <taxon>Laurasiatheria</taxon>
        <taxon>Artiodactyla</taxon>
        <taxon>Ruminantia</taxon>
        <taxon>Pecora</taxon>
        <taxon>Cervidae</taxon>
        <taxon>Cervinae</taxon>
        <taxon>Cervus</taxon>
    </lineage>
</organism>
<gene>
    <name evidence="9" type="ORF">Celaphus_00001232</name>
</gene>
<feature type="disulfide bond" evidence="5">
    <location>
        <begin position="316"/>
        <end position="329"/>
    </location>
</feature>
<feature type="disulfide bond" evidence="5">
    <location>
        <begin position="126"/>
        <end position="139"/>
    </location>
</feature>
<evidence type="ECO:0000256" key="6">
    <source>
        <dbReference type="SAM" id="MobiDB-lite"/>
    </source>
</evidence>
<feature type="chain" id="PRO_5012148786" description="Granulins domain-containing protein" evidence="7">
    <location>
        <begin position="18"/>
        <end position="586"/>
    </location>
</feature>
<dbReference type="PANTHER" id="PTHR12274:SF3">
    <property type="entry name" value="PROGRANULIN"/>
    <property type="match status" value="1"/>
</dbReference>
<feature type="disulfide bond" evidence="5">
    <location>
        <begin position="366"/>
        <end position="382"/>
    </location>
</feature>
<evidence type="ECO:0000256" key="4">
    <source>
        <dbReference type="ARBA" id="ARBA00023157"/>
    </source>
</evidence>
<dbReference type="SUPFAM" id="SSF57277">
    <property type="entry name" value="Granulin repeat"/>
    <property type="match status" value="6"/>
</dbReference>
<sequence length="586" mass="62160">MWTLVSWVALVTGLVAGTQCPDGQLCPVACCLDSNGATYSCCNPVPDQQPSVLSQRLGRPCQANGHCAPGYSCILTVSGTSSCCPFPEAVSCGDGRHCCPRGFHCSADGRSCFQRSDTKPLDAVQCPDKQFQCPNSSTCCTMPDGSWGCCPMPQASCCEDKIHCCPHGTSCDLAHGRCLSAIGTHPLAKKMPAHKTKSSVILCPDGRSQCPDGSTCCELPTGKYGCCPMPNAICCSDHLHWCPQNTVCDLTHSKCLSKENATDLLTKLPAHTVQDVKCDMEVSCPDDYTCCRLQSGAWGCCPFVQAVCCEDHVHCCPSGFRCDTEKGVCEEGTRRVPWMEKVPAHLSLPDHGAVESDVPCDNVTSCPSSTTCCRLTSGEWGCCPAPEAVCCSDHQHCCPKDYTCVAGGHCKRGNQVVTGLDKVPARQASPSHPRDTGCDQHTSCPVGQTCCPSLRGAWACCQLPHAVCCEDRQHCCPAGYTCNVKARSCEKEVGSAHPALHLAGGPLVGMGNVACGAGHFCRDNQTCCLDSRGGWACCPYRQTSLLPQWIPLRSQGDQVFTSGGPALGRSLEGPEAKTAAVRGPED</sequence>
<dbReference type="GO" id="GO:0005576">
    <property type="term" value="C:extracellular region"/>
    <property type="evidence" value="ECO:0007669"/>
    <property type="project" value="UniProtKB-SubCell"/>
</dbReference>
<feature type="domain" description="Granulins" evidence="8">
    <location>
        <begin position="92"/>
        <end position="105"/>
    </location>
</feature>
<feature type="domain" description="Granulins" evidence="8">
    <location>
        <begin position="391"/>
        <end position="404"/>
    </location>
</feature>
<evidence type="ECO:0000256" key="1">
    <source>
        <dbReference type="ARBA" id="ARBA00004613"/>
    </source>
</evidence>
<feature type="disulfide bond" evidence="5">
    <location>
        <begin position="391"/>
        <end position="404"/>
    </location>
</feature>
<feature type="disulfide bond" evidence="5">
    <location>
        <begin position="398"/>
        <end position="410"/>
    </location>
</feature>
<evidence type="ECO:0000256" key="2">
    <source>
        <dbReference type="ARBA" id="ARBA00010093"/>
    </source>
</evidence>
<keyword evidence="7" id="KW-0732">Signal</keyword>
<comment type="subcellular location">
    <subcellularLocation>
        <location evidence="1">Secreted</location>
    </subcellularLocation>
</comment>
<feature type="disulfide bond" evidence="5">
    <location>
        <begin position="301"/>
        <end position="315"/>
    </location>
</feature>